<comment type="catalytic activity">
    <reaction evidence="11">
        <text>a 6-O-methyl-2'-deoxyguanosine in DNA + L-cysteinyl-[protein] = S-methyl-L-cysteinyl-[protein] + a 2'-deoxyguanosine in DNA</text>
        <dbReference type="Rhea" id="RHEA:24000"/>
        <dbReference type="Rhea" id="RHEA-COMP:10131"/>
        <dbReference type="Rhea" id="RHEA-COMP:10132"/>
        <dbReference type="Rhea" id="RHEA-COMP:11367"/>
        <dbReference type="Rhea" id="RHEA-COMP:11368"/>
        <dbReference type="ChEBI" id="CHEBI:29950"/>
        <dbReference type="ChEBI" id="CHEBI:82612"/>
        <dbReference type="ChEBI" id="CHEBI:85445"/>
        <dbReference type="ChEBI" id="CHEBI:85448"/>
        <dbReference type="EC" id="2.1.1.63"/>
    </reaction>
</comment>
<evidence type="ECO:0000256" key="7">
    <source>
        <dbReference type="ARBA" id="ARBA00022763"/>
    </source>
</evidence>
<evidence type="ECO:0000256" key="10">
    <source>
        <dbReference type="ARBA" id="ARBA00031621"/>
    </source>
</evidence>
<keyword evidence="6" id="KW-0808">Transferase</keyword>
<dbReference type="InterPro" id="IPR036217">
    <property type="entry name" value="MethylDNA_cys_MeTrfase_DNAb"/>
</dbReference>
<accession>A0A8S1HCM4</accession>
<keyword evidence="8" id="KW-0234">DNA repair</keyword>
<keyword evidence="14" id="KW-1185">Reference proteome</keyword>
<dbReference type="Gene3D" id="1.10.10.10">
    <property type="entry name" value="Winged helix-like DNA-binding domain superfamily/Winged helix DNA-binding domain"/>
    <property type="match status" value="1"/>
</dbReference>
<dbReference type="Proteomes" id="UP000835052">
    <property type="component" value="Unassembled WGS sequence"/>
</dbReference>
<evidence type="ECO:0000256" key="6">
    <source>
        <dbReference type="ARBA" id="ARBA00022679"/>
    </source>
</evidence>
<gene>
    <name evidence="13" type="ORF">CAUJ_LOCUS8721</name>
</gene>
<evidence type="ECO:0000256" key="1">
    <source>
        <dbReference type="ARBA" id="ARBA00001286"/>
    </source>
</evidence>
<dbReference type="InterPro" id="IPR014048">
    <property type="entry name" value="MethylDNA_cys_MeTrfase_DNA-bd"/>
</dbReference>
<dbReference type="AlphaFoldDB" id="A0A8S1HCM4"/>
<dbReference type="OrthoDB" id="1907495at2759"/>
<dbReference type="InterPro" id="IPR036388">
    <property type="entry name" value="WH-like_DNA-bd_sf"/>
</dbReference>
<dbReference type="FunFam" id="1.10.10.10:FF:000214">
    <property type="entry name" value="Methylated-DNA--protein-cysteine methyltransferase"/>
    <property type="match status" value="1"/>
</dbReference>
<comment type="caution">
    <text evidence="13">The sequence shown here is derived from an EMBL/GenBank/DDBJ whole genome shotgun (WGS) entry which is preliminary data.</text>
</comment>
<dbReference type="GO" id="GO:0006281">
    <property type="term" value="P:DNA repair"/>
    <property type="evidence" value="ECO:0007669"/>
    <property type="project" value="UniProtKB-KW"/>
</dbReference>
<name>A0A8S1HCM4_9PELO</name>
<keyword evidence="5" id="KW-0489">Methyltransferase</keyword>
<evidence type="ECO:0000256" key="8">
    <source>
        <dbReference type="ARBA" id="ARBA00023204"/>
    </source>
</evidence>
<dbReference type="InterPro" id="IPR001497">
    <property type="entry name" value="MethylDNA_cys_MeTrfase_AS"/>
</dbReference>
<evidence type="ECO:0000256" key="3">
    <source>
        <dbReference type="ARBA" id="ARBA00011918"/>
    </source>
</evidence>
<dbReference type="PROSITE" id="PS00374">
    <property type="entry name" value="MGMT"/>
    <property type="match status" value="1"/>
</dbReference>
<sequence length="174" mass="19113">METKSSCVYDVLDTRFGQVLISEFAKTSKLVAVYFYEGADTISILQETFPSFSFSEGQVSCSDAVIKAINSLHCGLKIDIYYKTEGEFTLKVLEYLRTIPRGHTQSYSQIAAAIGHPTAARAVARACATNNVAYLIPCHRVIASNGSVSGYRWGIEKKKKILKAEGAEISHCVM</sequence>
<evidence type="ECO:0000259" key="12">
    <source>
        <dbReference type="Pfam" id="PF01035"/>
    </source>
</evidence>
<evidence type="ECO:0000256" key="9">
    <source>
        <dbReference type="ARBA" id="ARBA00030795"/>
    </source>
</evidence>
<comment type="catalytic activity">
    <reaction evidence="1">
        <text>a 4-O-methyl-thymidine in DNA + L-cysteinyl-[protein] = a thymidine in DNA + S-methyl-L-cysteinyl-[protein]</text>
        <dbReference type="Rhea" id="RHEA:53428"/>
        <dbReference type="Rhea" id="RHEA-COMP:10131"/>
        <dbReference type="Rhea" id="RHEA-COMP:10132"/>
        <dbReference type="Rhea" id="RHEA-COMP:13555"/>
        <dbReference type="Rhea" id="RHEA-COMP:13556"/>
        <dbReference type="ChEBI" id="CHEBI:29950"/>
        <dbReference type="ChEBI" id="CHEBI:82612"/>
        <dbReference type="ChEBI" id="CHEBI:137386"/>
        <dbReference type="ChEBI" id="CHEBI:137387"/>
        <dbReference type="EC" id="2.1.1.63"/>
    </reaction>
</comment>
<reference evidence="13" key="1">
    <citation type="submission" date="2020-10" db="EMBL/GenBank/DDBJ databases">
        <authorList>
            <person name="Kikuchi T."/>
        </authorList>
    </citation>
    <scope>NUCLEOTIDE SEQUENCE</scope>
    <source>
        <strain evidence="13">NKZ352</strain>
    </source>
</reference>
<dbReference type="EC" id="2.1.1.63" evidence="3"/>
<dbReference type="EMBL" id="CAJGYM010000030">
    <property type="protein sequence ID" value="CAD6192802.1"/>
    <property type="molecule type" value="Genomic_DNA"/>
</dbReference>
<evidence type="ECO:0000256" key="5">
    <source>
        <dbReference type="ARBA" id="ARBA00022603"/>
    </source>
</evidence>
<dbReference type="GO" id="GO:0032259">
    <property type="term" value="P:methylation"/>
    <property type="evidence" value="ECO:0007669"/>
    <property type="project" value="UniProtKB-KW"/>
</dbReference>
<dbReference type="PANTHER" id="PTHR10815">
    <property type="entry name" value="METHYLATED-DNA--PROTEIN-CYSTEINE METHYLTRANSFERASE"/>
    <property type="match status" value="1"/>
</dbReference>
<evidence type="ECO:0000256" key="4">
    <source>
        <dbReference type="ARBA" id="ARBA00015377"/>
    </source>
</evidence>
<proteinExistence type="inferred from homology"/>
<feature type="domain" description="Methylated-DNA-[protein]-cysteine S-methyltransferase DNA binding" evidence="12">
    <location>
        <begin position="87"/>
        <end position="167"/>
    </location>
</feature>
<dbReference type="PANTHER" id="PTHR10815:SF13">
    <property type="entry name" value="METHYLATED-DNA--PROTEIN-CYSTEINE METHYLTRANSFERASE"/>
    <property type="match status" value="1"/>
</dbReference>
<dbReference type="GO" id="GO:0003908">
    <property type="term" value="F:methylated-DNA-[protein]-cysteine S-methyltransferase activity"/>
    <property type="evidence" value="ECO:0007669"/>
    <property type="project" value="UniProtKB-EC"/>
</dbReference>
<dbReference type="CDD" id="cd06445">
    <property type="entry name" value="ATase"/>
    <property type="match status" value="1"/>
</dbReference>
<comment type="similarity">
    <text evidence="2">Belongs to the MGMT family.</text>
</comment>
<evidence type="ECO:0000256" key="2">
    <source>
        <dbReference type="ARBA" id="ARBA00008711"/>
    </source>
</evidence>
<protein>
    <recommendedName>
        <fullName evidence="4">Methylated-DNA--protein-cysteine methyltransferase</fullName>
        <ecNumber evidence="3">2.1.1.63</ecNumber>
    </recommendedName>
    <alternativeName>
        <fullName evidence="9">6-O-methylguanine-DNA methyltransferase</fullName>
    </alternativeName>
    <alternativeName>
        <fullName evidence="10">O-6-methylguanine-DNA-alkyltransferase</fullName>
    </alternativeName>
</protein>
<evidence type="ECO:0000313" key="14">
    <source>
        <dbReference type="Proteomes" id="UP000835052"/>
    </source>
</evidence>
<dbReference type="NCBIfam" id="TIGR00589">
    <property type="entry name" value="ogt"/>
    <property type="match status" value="1"/>
</dbReference>
<evidence type="ECO:0000256" key="11">
    <source>
        <dbReference type="ARBA" id="ARBA00049348"/>
    </source>
</evidence>
<keyword evidence="7" id="KW-0227">DNA damage</keyword>
<dbReference type="SUPFAM" id="SSF46767">
    <property type="entry name" value="Methylated DNA-protein cysteine methyltransferase, C-terminal domain"/>
    <property type="match status" value="1"/>
</dbReference>
<organism evidence="13 14">
    <name type="scientific">Caenorhabditis auriculariae</name>
    <dbReference type="NCBI Taxonomy" id="2777116"/>
    <lineage>
        <taxon>Eukaryota</taxon>
        <taxon>Metazoa</taxon>
        <taxon>Ecdysozoa</taxon>
        <taxon>Nematoda</taxon>
        <taxon>Chromadorea</taxon>
        <taxon>Rhabditida</taxon>
        <taxon>Rhabditina</taxon>
        <taxon>Rhabditomorpha</taxon>
        <taxon>Rhabditoidea</taxon>
        <taxon>Rhabditidae</taxon>
        <taxon>Peloderinae</taxon>
        <taxon>Caenorhabditis</taxon>
    </lineage>
</organism>
<evidence type="ECO:0000313" key="13">
    <source>
        <dbReference type="EMBL" id="CAD6192802.1"/>
    </source>
</evidence>
<dbReference type="Pfam" id="PF01035">
    <property type="entry name" value="DNA_binding_1"/>
    <property type="match status" value="1"/>
</dbReference>